<dbReference type="InterPro" id="IPR006162">
    <property type="entry name" value="Ppantetheine_attach_site"/>
</dbReference>
<protein>
    <recommendedName>
        <fullName evidence="3">Carrier domain-containing protein</fullName>
    </recommendedName>
</protein>
<evidence type="ECO:0000313" key="5">
    <source>
        <dbReference type="Proteomes" id="UP000214720"/>
    </source>
</evidence>
<dbReference type="RefSeq" id="WP_089162536.1">
    <property type="nucleotide sequence ID" value="NZ_MTHB01000133.1"/>
</dbReference>
<evidence type="ECO:0000256" key="1">
    <source>
        <dbReference type="ARBA" id="ARBA00022450"/>
    </source>
</evidence>
<dbReference type="Pfam" id="PF00550">
    <property type="entry name" value="PP-binding"/>
    <property type="match status" value="1"/>
</dbReference>
<organism evidence="4 5">
    <name type="scientific">Caballeronia sordidicola</name>
    <name type="common">Burkholderia sordidicola</name>
    <dbReference type="NCBI Taxonomy" id="196367"/>
    <lineage>
        <taxon>Bacteria</taxon>
        <taxon>Pseudomonadati</taxon>
        <taxon>Pseudomonadota</taxon>
        <taxon>Betaproteobacteria</taxon>
        <taxon>Burkholderiales</taxon>
        <taxon>Burkholderiaceae</taxon>
        <taxon>Caballeronia</taxon>
    </lineage>
</organism>
<reference evidence="5" key="1">
    <citation type="submission" date="2017-01" db="EMBL/GenBank/DDBJ databases">
        <title>Genome Analysis of Deinococcus marmoris KOPRI26562.</title>
        <authorList>
            <person name="Kim J.H."/>
            <person name="Oh H.-M."/>
        </authorList>
    </citation>
    <scope>NUCLEOTIDE SEQUENCE [LARGE SCALE GENOMIC DNA]</scope>
    <source>
        <strain evidence="5">PAMC 26633</strain>
    </source>
</reference>
<sequence>MTTTFEWLRTTLAQDYNLEPAALTPDASLESLGLDSLAVAELLFAVEEKFKITVAAEPPPLKTLSDVFQFIDAQIAVQHGDLTAKDKFPSTSSSI</sequence>
<name>A0A226WYI2_CABSO</name>
<evidence type="ECO:0000313" key="4">
    <source>
        <dbReference type="EMBL" id="OXC76234.1"/>
    </source>
</evidence>
<dbReference type="PROSITE" id="PS00012">
    <property type="entry name" value="PHOSPHOPANTETHEINE"/>
    <property type="match status" value="1"/>
</dbReference>
<dbReference type="InterPro" id="IPR009081">
    <property type="entry name" value="PP-bd_ACP"/>
</dbReference>
<evidence type="ECO:0000259" key="3">
    <source>
        <dbReference type="Pfam" id="PF00550"/>
    </source>
</evidence>
<dbReference type="AlphaFoldDB" id="A0A226WYI2"/>
<dbReference type="OrthoDB" id="7063706at2"/>
<dbReference type="EMBL" id="MTHB01000133">
    <property type="protein sequence ID" value="OXC76234.1"/>
    <property type="molecule type" value="Genomic_DNA"/>
</dbReference>
<dbReference type="SUPFAM" id="SSF47336">
    <property type="entry name" value="ACP-like"/>
    <property type="match status" value="1"/>
</dbReference>
<dbReference type="InterPro" id="IPR036736">
    <property type="entry name" value="ACP-like_sf"/>
</dbReference>
<evidence type="ECO:0000256" key="2">
    <source>
        <dbReference type="ARBA" id="ARBA00022553"/>
    </source>
</evidence>
<keyword evidence="1" id="KW-0596">Phosphopantetheine</keyword>
<comment type="caution">
    <text evidence="4">The sequence shown here is derived from an EMBL/GenBank/DDBJ whole genome shotgun (WGS) entry which is preliminary data.</text>
</comment>
<accession>A0A226WYI2</accession>
<gene>
    <name evidence="4" type="ORF">BSU04_22840</name>
</gene>
<keyword evidence="2" id="KW-0597">Phosphoprotein</keyword>
<proteinExistence type="predicted"/>
<dbReference type="Proteomes" id="UP000214720">
    <property type="component" value="Unassembled WGS sequence"/>
</dbReference>
<feature type="domain" description="Carrier" evidence="3">
    <location>
        <begin position="6"/>
        <end position="56"/>
    </location>
</feature>
<dbReference type="Gene3D" id="1.10.1200.10">
    <property type="entry name" value="ACP-like"/>
    <property type="match status" value="1"/>
</dbReference>